<organism evidence="1 2">
    <name type="scientific">Streptosporangium brasiliense</name>
    <dbReference type="NCBI Taxonomy" id="47480"/>
    <lineage>
        <taxon>Bacteria</taxon>
        <taxon>Bacillati</taxon>
        <taxon>Actinomycetota</taxon>
        <taxon>Actinomycetes</taxon>
        <taxon>Streptosporangiales</taxon>
        <taxon>Streptosporangiaceae</taxon>
        <taxon>Streptosporangium</taxon>
    </lineage>
</organism>
<evidence type="ECO:0000313" key="2">
    <source>
        <dbReference type="Proteomes" id="UP001230426"/>
    </source>
</evidence>
<protein>
    <recommendedName>
        <fullName evidence="3">SapB/AmfS family lantipeptide</fullName>
    </recommendedName>
</protein>
<evidence type="ECO:0008006" key="3">
    <source>
        <dbReference type="Google" id="ProtNLM"/>
    </source>
</evidence>
<dbReference type="Proteomes" id="UP001230426">
    <property type="component" value="Unassembled WGS sequence"/>
</dbReference>
<reference evidence="1 2" key="1">
    <citation type="submission" date="2023-07" db="EMBL/GenBank/DDBJ databases">
        <title>Sequencing the genomes of 1000 actinobacteria strains.</title>
        <authorList>
            <person name="Klenk H.-P."/>
        </authorList>
    </citation>
    <scope>NUCLEOTIDE SEQUENCE [LARGE SCALE GENOMIC DNA]</scope>
    <source>
        <strain evidence="1 2">DSM 44109</strain>
    </source>
</reference>
<comment type="caution">
    <text evidence="1">The sequence shown here is derived from an EMBL/GenBank/DDBJ whole genome shotgun (WGS) entry which is preliminary data.</text>
</comment>
<dbReference type="EMBL" id="JAUSRB010000002">
    <property type="protein sequence ID" value="MDP9865959.1"/>
    <property type="molecule type" value="Genomic_DNA"/>
</dbReference>
<accession>A0ABT9R9M8</accession>
<gene>
    <name evidence="1" type="ORF">J2S55_005225</name>
</gene>
<proteinExistence type="predicted"/>
<name>A0ABT9R9M8_9ACTN</name>
<sequence length="36" mass="4096">MSFDVQDLQGLEEREPAATEAARLTNCRIHLFCTDN</sequence>
<evidence type="ECO:0000313" key="1">
    <source>
        <dbReference type="EMBL" id="MDP9865959.1"/>
    </source>
</evidence>
<keyword evidence="2" id="KW-1185">Reference proteome</keyword>